<keyword evidence="1" id="KW-0472">Membrane</keyword>
<dbReference type="RefSeq" id="XP_001840881.1">
    <property type="nucleotide sequence ID" value="XM_001840829.2"/>
</dbReference>
<dbReference type="AlphaFoldDB" id="A8PEZ2"/>
<dbReference type="OrthoDB" id="5561579at2759"/>
<dbReference type="FunCoup" id="A8PEZ2">
    <property type="interactions" value="60"/>
</dbReference>
<dbReference type="Proteomes" id="UP000001861">
    <property type="component" value="Unassembled WGS sequence"/>
</dbReference>
<keyword evidence="3" id="KW-1185">Reference proteome</keyword>
<sequence>MHASLVRRSLGGLVPPKIATPKLVSGGSGASLGPLVDFYSKLPKGKATPRVGGLKAKFFDGKNASGAPLVWLIVGLFGIGYTLDYNLHLKHHKNHAH</sequence>
<dbReference type="KEGG" id="cci:CC1G_03110"/>
<organism evidence="2 3">
    <name type="scientific">Coprinopsis cinerea (strain Okayama-7 / 130 / ATCC MYA-4618 / FGSC 9003)</name>
    <name type="common">Inky cap fungus</name>
    <name type="synonym">Hormographiella aspergillata</name>
    <dbReference type="NCBI Taxonomy" id="240176"/>
    <lineage>
        <taxon>Eukaryota</taxon>
        <taxon>Fungi</taxon>
        <taxon>Dikarya</taxon>
        <taxon>Basidiomycota</taxon>
        <taxon>Agaricomycotina</taxon>
        <taxon>Agaricomycetes</taxon>
        <taxon>Agaricomycetidae</taxon>
        <taxon>Agaricales</taxon>
        <taxon>Agaricineae</taxon>
        <taxon>Psathyrellaceae</taxon>
        <taxon>Coprinopsis</taxon>
    </lineage>
</organism>
<gene>
    <name evidence="2" type="ORF">CC1G_03110</name>
</gene>
<dbReference type="PANTHER" id="PTHR28161:SF1">
    <property type="entry name" value="ATP SYNTHASE SUBUNIT F, MITOCHONDRIAL"/>
    <property type="match status" value="1"/>
</dbReference>
<accession>A8PEZ2</accession>
<dbReference type="OMA" id="TIDYQMH"/>
<dbReference type="InParanoid" id="A8PEZ2"/>
<dbReference type="InterPro" id="IPR019727">
    <property type="entry name" value="ATP_synth_F0_fsu_mt_fun"/>
</dbReference>
<evidence type="ECO:0000313" key="2">
    <source>
        <dbReference type="EMBL" id="EAU80934.1"/>
    </source>
</evidence>
<evidence type="ECO:0000256" key="1">
    <source>
        <dbReference type="SAM" id="Phobius"/>
    </source>
</evidence>
<keyword evidence="1" id="KW-1133">Transmembrane helix</keyword>
<name>A8PEZ2_COPC7</name>
<dbReference type="EMBL" id="AACS02000008">
    <property type="protein sequence ID" value="EAU80934.1"/>
    <property type="molecule type" value="Genomic_DNA"/>
</dbReference>
<dbReference type="Pfam" id="PF10791">
    <property type="entry name" value="F1F0-ATPsyn_F"/>
    <property type="match status" value="1"/>
</dbReference>
<feature type="transmembrane region" description="Helical" evidence="1">
    <location>
        <begin position="69"/>
        <end position="87"/>
    </location>
</feature>
<dbReference type="PANTHER" id="PTHR28161">
    <property type="entry name" value="ATP SYNTHASE SUBUNIT F, MITOCHONDRIAL"/>
    <property type="match status" value="1"/>
</dbReference>
<dbReference type="STRING" id="240176.A8PEZ2"/>
<proteinExistence type="predicted"/>
<reference evidence="2 3" key="1">
    <citation type="journal article" date="2010" name="Proc. Natl. Acad. Sci. U.S.A.">
        <title>Insights into evolution of multicellular fungi from the assembled chromosomes of the mushroom Coprinopsis cinerea (Coprinus cinereus).</title>
        <authorList>
            <person name="Stajich J.E."/>
            <person name="Wilke S.K."/>
            <person name="Ahren D."/>
            <person name="Au C.H."/>
            <person name="Birren B.W."/>
            <person name="Borodovsky M."/>
            <person name="Burns C."/>
            <person name="Canback B."/>
            <person name="Casselton L.A."/>
            <person name="Cheng C.K."/>
            <person name="Deng J."/>
            <person name="Dietrich F.S."/>
            <person name="Fargo D.C."/>
            <person name="Farman M.L."/>
            <person name="Gathman A.C."/>
            <person name="Goldberg J."/>
            <person name="Guigo R."/>
            <person name="Hoegger P.J."/>
            <person name="Hooker J.B."/>
            <person name="Huggins A."/>
            <person name="James T.Y."/>
            <person name="Kamada T."/>
            <person name="Kilaru S."/>
            <person name="Kodira C."/>
            <person name="Kues U."/>
            <person name="Kupfer D."/>
            <person name="Kwan H.S."/>
            <person name="Lomsadze A."/>
            <person name="Li W."/>
            <person name="Lilly W.W."/>
            <person name="Ma L.J."/>
            <person name="Mackey A.J."/>
            <person name="Manning G."/>
            <person name="Martin F."/>
            <person name="Muraguchi H."/>
            <person name="Natvig D.O."/>
            <person name="Palmerini H."/>
            <person name="Ramesh M.A."/>
            <person name="Rehmeyer C.J."/>
            <person name="Roe B.A."/>
            <person name="Shenoy N."/>
            <person name="Stanke M."/>
            <person name="Ter-Hovhannisyan V."/>
            <person name="Tunlid A."/>
            <person name="Velagapudi R."/>
            <person name="Vision T.J."/>
            <person name="Zeng Q."/>
            <person name="Zolan M.E."/>
            <person name="Pukkila P.J."/>
        </authorList>
    </citation>
    <scope>NUCLEOTIDE SEQUENCE [LARGE SCALE GENOMIC DNA]</scope>
    <source>
        <strain evidence="3">Okayama-7 / 130 / ATCC MYA-4618 / FGSC 9003</strain>
    </source>
</reference>
<dbReference type="VEuPathDB" id="FungiDB:CC1G_03110"/>
<comment type="caution">
    <text evidence="2">The sequence shown here is derived from an EMBL/GenBank/DDBJ whole genome shotgun (WGS) entry which is preliminary data.</text>
</comment>
<dbReference type="GO" id="GO:0046933">
    <property type="term" value="F:proton-transporting ATP synthase activity, rotational mechanism"/>
    <property type="evidence" value="ECO:0007669"/>
    <property type="project" value="TreeGrafter"/>
</dbReference>
<dbReference type="eggNOG" id="ENOG502S739">
    <property type="taxonomic scope" value="Eukaryota"/>
</dbReference>
<dbReference type="GeneID" id="6017536"/>
<keyword evidence="1" id="KW-0812">Transmembrane</keyword>
<protein>
    <submittedName>
        <fullName evidence="2">Uncharacterized protein</fullName>
    </submittedName>
</protein>
<evidence type="ECO:0000313" key="3">
    <source>
        <dbReference type="Proteomes" id="UP000001861"/>
    </source>
</evidence>